<sequence>MADAWTIPEKLPRALFMTGGVEVLLGLMVCIFRRPQGMFLSHPVGYHAALICATAWGAVPILAGIWFSLTELRPRVAVALLILTVFPLLLVIALAFGGFLATAPPK</sequence>
<accession>N1QWF6</accession>
<protein>
    <submittedName>
        <fullName evidence="1">Uncharacterized protein</fullName>
    </submittedName>
</protein>
<dbReference type="AlphaFoldDB" id="N1QWF6"/>
<organism evidence="1">
    <name type="scientific">Aegilops tauschii</name>
    <name type="common">Tausch's goatgrass</name>
    <name type="synonym">Aegilops squarrosa</name>
    <dbReference type="NCBI Taxonomy" id="37682"/>
    <lineage>
        <taxon>Eukaryota</taxon>
        <taxon>Viridiplantae</taxon>
        <taxon>Streptophyta</taxon>
        <taxon>Embryophyta</taxon>
        <taxon>Tracheophyta</taxon>
        <taxon>Spermatophyta</taxon>
        <taxon>Magnoliopsida</taxon>
        <taxon>Liliopsida</taxon>
        <taxon>Poales</taxon>
        <taxon>Poaceae</taxon>
        <taxon>BOP clade</taxon>
        <taxon>Pooideae</taxon>
        <taxon>Triticodae</taxon>
        <taxon>Triticeae</taxon>
        <taxon>Triticinae</taxon>
        <taxon>Aegilops</taxon>
    </lineage>
</organism>
<dbReference type="EnsemblPlants" id="EMT15397">
    <property type="protein sequence ID" value="EMT15397"/>
    <property type="gene ID" value="F775_08921"/>
</dbReference>
<dbReference type="InterPro" id="IPR022149">
    <property type="entry name" value="DUF3681"/>
</dbReference>
<dbReference type="Pfam" id="PF12442">
    <property type="entry name" value="DUF3681"/>
    <property type="match status" value="1"/>
</dbReference>
<proteinExistence type="predicted"/>
<evidence type="ECO:0000313" key="1">
    <source>
        <dbReference type="EnsemblPlants" id="EMT15397"/>
    </source>
</evidence>
<name>N1QWF6_AEGTA</name>
<reference evidence="1" key="1">
    <citation type="submission" date="2015-06" db="UniProtKB">
        <authorList>
            <consortium name="EnsemblPlants"/>
        </authorList>
    </citation>
    <scope>IDENTIFICATION</scope>
</reference>